<dbReference type="Gene3D" id="3.40.605.10">
    <property type="entry name" value="Aldehyde Dehydrogenase, Chain A, domain 1"/>
    <property type="match status" value="1"/>
</dbReference>
<name>A0ABT2JSF7_9ACTN</name>
<comment type="caution">
    <text evidence="3">The sequence shown here is derived from an EMBL/GenBank/DDBJ whole genome shotgun (WGS) entry which is preliminary data.</text>
</comment>
<dbReference type="InterPro" id="IPR015590">
    <property type="entry name" value="Aldehyde_DH_dom"/>
</dbReference>
<dbReference type="InterPro" id="IPR016161">
    <property type="entry name" value="Ald_DH/histidinol_DH"/>
</dbReference>
<dbReference type="EMBL" id="JAJAGO010000005">
    <property type="protein sequence ID" value="MCT2590696.1"/>
    <property type="molecule type" value="Genomic_DNA"/>
</dbReference>
<dbReference type="CDD" id="cd07103">
    <property type="entry name" value="ALDH_F5_SSADH_GabD"/>
    <property type="match status" value="1"/>
</dbReference>
<dbReference type="Gene3D" id="3.40.309.10">
    <property type="entry name" value="Aldehyde Dehydrogenase, Chain A, domain 2"/>
    <property type="match status" value="1"/>
</dbReference>
<dbReference type="SUPFAM" id="SSF53720">
    <property type="entry name" value="ALDH-like"/>
    <property type="match status" value="1"/>
</dbReference>
<dbReference type="Proteomes" id="UP001156389">
    <property type="component" value="Unassembled WGS sequence"/>
</dbReference>
<organism evidence="3 4">
    <name type="scientific">Streptomyces gossypii</name>
    <dbReference type="NCBI Taxonomy" id="2883101"/>
    <lineage>
        <taxon>Bacteria</taxon>
        <taxon>Bacillati</taxon>
        <taxon>Actinomycetota</taxon>
        <taxon>Actinomycetes</taxon>
        <taxon>Kitasatosporales</taxon>
        <taxon>Streptomycetaceae</taxon>
        <taxon>Streptomyces</taxon>
    </lineage>
</organism>
<dbReference type="InterPro" id="IPR016163">
    <property type="entry name" value="Ald_DH_C"/>
</dbReference>
<sequence>MSVVPTVLIDGVWQSRDQRLEVRAPATGALVGHVDHPDSGQAVRDATAACDAAARAFTNWSAATARYRADVLLEAARLIRQRSDQLARLLAAEAGKRLPEAAGEIAFSAEYFRWFAEQGRRADGAILPQEAPGRRHLVLHRPAGVVASLTPWNFPCSIQARKLAPALVAGCSVVARVSEQAPLAVTELIRCLTDAGLPDGVVNLVHGPAAPTTEALLDHPAVRVATFTGSTAVGKLIMQRCARRIVRPLLELGGDAAFVVLDDADVGSAVEGALLAKFRNTGQSCIGANRFVVHTAVYDEFVSEFARRTDELTLGDGLADPCPDLGPLLNPVRVEAVRGLVDGALAAGATLLTAERPVPEAGSFLAPALLGDVPATSALATTEVFGPAAAVFRVTDDAEALRLANATEMGLAAYVYARDIGRAWTFAERLEAGVIGVNEALPSVAFAPMGGSKQSGLGREGAAAGLMEFTEPQYLSLGL</sequence>
<dbReference type="Pfam" id="PF00171">
    <property type="entry name" value="Aldedh"/>
    <property type="match status" value="1"/>
</dbReference>
<dbReference type="RefSeq" id="WP_260218018.1">
    <property type="nucleotide sequence ID" value="NZ_JAJAGO010000005.1"/>
</dbReference>
<protein>
    <submittedName>
        <fullName evidence="3">NAD-dependent succinate-semialdehyde dehydrogenase</fullName>
    </submittedName>
</protein>
<keyword evidence="1" id="KW-0560">Oxidoreductase</keyword>
<evidence type="ECO:0000313" key="3">
    <source>
        <dbReference type="EMBL" id="MCT2590696.1"/>
    </source>
</evidence>
<feature type="domain" description="Aldehyde dehydrogenase" evidence="2">
    <location>
        <begin position="14"/>
        <end position="473"/>
    </location>
</feature>
<proteinExistence type="predicted"/>
<dbReference type="InterPro" id="IPR016160">
    <property type="entry name" value="Ald_DH_CS_CYS"/>
</dbReference>
<dbReference type="PROSITE" id="PS00070">
    <property type="entry name" value="ALDEHYDE_DEHYDR_CYS"/>
    <property type="match status" value="1"/>
</dbReference>
<evidence type="ECO:0000259" key="2">
    <source>
        <dbReference type="Pfam" id="PF00171"/>
    </source>
</evidence>
<dbReference type="InterPro" id="IPR050740">
    <property type="entry name" value="Aldehyde_DH_Superfamily"/>
</dbReference>
<evidence type="ECO:0000313" key="4">
    <source>
        <dbReference type="Proteomes" id="UP001156389"/>
    </source>
</evidence>
<dbReference type="InterPro" id="IPR016162">
    <property type="entry name" value="Ald_DH_N"/>
</dbReference>
<dbReference type="PANTHER" id="PTHR43353:SF5">
    <property type="entry name" value="SUCCINATE-SEMIALDEHYDE DEHYDROGENASE, MITOCHONDRIAL"/>
    <property type="match status" value="1"/>
</dbReference>
<evidence type="ECO:0000256" key="1">
    <source>
        <dbReference type="ARBA" id="ARBA00023002"/>
    </source>
</evidence>
<keyword evidence="4" id="KW-1185">Reference proteome</keyword>
<gene>
    <name evidence="3" type="ORF">LHJ74_12380</name>
</gene>
<dbReference type="PANTHER" id="PTHR43353">
    <property type="entry name" value="SUCCINATE-SEMIALDEHYDE DEHYDROGENASE, MITOCHONDRIAL"/>
    <property type="match status" value="1"/>
</dbReference>
<reference evidence="3 4" key="1">
    <citation type="submission" date="2021-10" db="EMBL/GenBank/DDBJ databases">
        <title>Streptomyces gossypii sp. nov., isolated from soil collected from cotton field.</title>
        <authorList>
            <person name="Ge X."/>
            <person name="Chen X."/>
            <person name="Liu W."/>
        </authorList>
    </citation>
    <scope>NUCLEOTIDE SEQUENCE [LARGE SCALE GENOMIC DNA]</scope>
    <source>
        <strain evidence="3 4">N2-109</strain>
    </source>
</reference>
<accession>A0ABT2JSF7</accession>